<feature type="domain" description="RNA polymerase sigma-70 region 4" evidence="7">
    <location>
        <begin position="127"/>
        <end position="173"/>
    </location>
</feature>
<dbReference type="Gene3D" id="1.10.10.10">
    <property type="entry name" value="Winged helix-like DNA-binding domain superfamily/Winged helix DNA-binding domain"/>
    <property type="match status" value="1"/>
</dbReference>
<dbReference type="NCBIfam" id="TIGR02937">
    <property type="entry name" value="sigma70-ECF"/>
    <property type="match status" value="1"/>
</dbReference>
<dbReference type="PANTHER" id="PTHR43133">
    <property type="entry name" value="RNA POLYMERASE ECF-TYPE SIGMA FACTO"/>
    <property type="match status" value="1"/>
</dbReference>
<dbReference type="CDD" id="cd06171">
    <property type="entry name" value="Sigma70_r4"/>
    <property type="match status" value="1"/>
</dbReference>
<dbReference type="GO" id="GO:0006352">
    <property type="term" value="P:DNA-templated transcription initiation"/>
    <property type="evidence" value="ECO:0007669"/>
    <property type="project" value="InterPro"/>
</dbReference>
<organism evidence="8 9">
    <name type="scientific">Candidatus Harrisonbacteria bacterium RIFCSPLOWO2_01_FULL_44_18</name>
    <dbReference type="NCBI Taxonomy" id="1798407"/>
    <lineage>
        <taxon>Bacteria</taxon>
        <taxon>Candidatus Harrisoniibacteriota</taxon>
    </lineage>
</organism>
<dbReference type="AlphaFoldDB" id="A0A1G1ZL80"/>
<dbReference type="Gene3D" id="1.10.1740.10">
    <property type="match status" value="1"/>
</dbReference>
<comment type="caution">
    <text evidence="8">The sequence shown here is derived from an EMBL/GenBank/DDBJ whole genome shotgun (WGS) entry which is preliminary data.</text>
</comment>
<evidence type="ECO:0000259" key="7">
    <source>
        <dbReference type="Pfam" id="PF04545"/>
    </source>
</evidence>
<dbReference type="InterPro" id="IPR039425">
    <property type="entry name" value="RNA_pol_sigma-70-like"/>
</dbReference>
<evidence type="ECO:0000313" key="9">
    <source>
        <dbReference type="Proteomes" id="UP000177942"/>
    </source>
</evidence>
<dbReference type="PANTHER" id="PTHR43133:SF57">
    <property type="entry name" value="RNA POLYMERASE SIGMA-70 FACTOR"/>
    <property type="match status" value="1"/>
</dbReference>
<reference evidence="8 9" key="1">
    <citation type="journal article" date="2016" name="Nat. Commun.">
        <title>Thousands of microbial genomes shed light on interconnected biogeochemical processes in an aquifer system.</title>
        <authorList>
            <person name="Anantharaman K."/>
            <person name="Brown C.T."/>
            <person name="Hug L.A."/>
            <person name="Sharon I."/>
            <person name="Castelle C.J."/>
            <person name="Probst A.J."/>
            <person name="Thomas B.C."/>
            <person name="Singh A."/>
            <person name="Wilkins M.J."/>
            <person name="Karaoz U."/>
            <person name="Brodie E.L."/>
            <person name="Williams K.H."/>
            <person name="Hubbard S.S."/>
            <person name="Banfield J.F."/>
        </authorList>
    </citation>
    <scope>NUCLEOTIDE SEQUENCE [LARGE SCALE GENOMIC DNA]</scope>
</reference>
<keyword evidence="3" id="KW-0731">Sigma factor</keyword>
<comment type="similarity">
    <text evidence="1">Belongs to the sigma-70 factor family. ECF subfamily.</text>
</comment>
<keyword evidence="4" id="KW-0238">DNA-binding</keyword>
<dbReference type="Pfam" id="PF04542">
    <property type="entry name" value="Sigma70_r2"/>
    <property type="match status" value="1"/>
</dbReference>
<dbReference type="SUPFAM" id="SSF88659">
    <property type="entry name" value="Sigma3 and sigma4 domains of RNA polymerase sigma factors"/>
    <property type="match status" value="1"/>
</dbReference>
<dbReference type="GO" id="GO:0003677">
    <property type="term" value="F:DNA binding"/>
    <property type="evidence" value="ECO:0007669"/>
    <property type="project" value="UniProtKB-KW"/>
</dbReference>
<dbReference type="Proteomes" id="UP000177942">
    <property type="component" value="Unassembled WGS sequence"/>
</dbReference>
<dbReference type="InterPro" id="IPR013324">
    <property type="entry name" value="RNA_pol_sigma_r3/r4-like"/>
</dbReference>
<name>A0A1G1ZL80_9BACT</name>
<sequence>MLTDENNIIKQAQAGEAGAFGQLYDHYISPIYRFILLKVGNKHEAEDLCHEVFLSAWQNISGYIPRGFPFSSWLYQIARNSVIDYYRTKKNNLSLEGLDEDFVRVSSAAEDNLDFSLNIEKVTKAIYGLAEEQQEVILLRFVEDMSHKEIAAALNKSEGAIRLVQHRAIKNLKDILANNGQSTA</sequence>
<evidence type="ECO:0000256" key="1">
    <source>
        <dbReference type="ARBA" id="ARBA00010641"/>
    </source>
</evidence>
<accession>A0A1G1ZL80</accession>
<gene>
    <name evidence="8" type="ORF">A3A16_03025</name>
</gene>
<feature type="domain" description="RNA polymerase sigma-70 region 2" evidence="6">
    <location>
        <begin position="23"/>
        <end position="90"/>
    </location>
</feature>
<dbReference type="InterPro" id="IPR014284">
    <property type="entry name" value="RNA_pol_sigma-70_dom"/>
</dbReference>
<evidence type="ECO:0000256" key="4">
    <source>
        <dbReference type="ARBA" id="ARBA00023125"/>
    </source>
</evidence>
<evidence type="ECO:0000256" key="2">
    <source>
        <dbReference type="ARBA" id="ARBA00023015"/>
    </source>
</evidence>
<protein>
    <submittedName>
        <fullName evidence="8">Uncharacterized protein</fullName>
    </submittedName>
</protein>
<evidence type="ECO:0000256" key="3">
    <source>
        <dbReference type="ARBA" id="ARBA00023082"/>
    </source>
</evidence>
<dbReference type="Pfam" id="PF04545">
    <property type="entry name" value="Sigma70_r4"/>
    <property type="match status" value="1"/>
</dbReference>
<keyword evidence="2" id="KW-0805">Transcription regulation</keyword>
<dbReference type="InterPro" id="IPR013325">
    <property type="entry name" value="RNA_pol_sigma_r2"/>
</dbReference>
<dbReference type="InterPro" id="IPR007630">
    <property type="entry name" value="RNA_pol_sigma70_r4"/>
</dbReference>
<dbReference type="EMBL" id="MHJJ01000011">
    <property type="protein sequence ID" value="OGY65393.1"/>
    <property type="molecule type" value="Genomic_DNA"/>
</dbReference>
<proteinExistence type="inferred from homology"/>
<keyword evidence="5" id="KW-0804">Transcription</keyword>
<dbReference type="GO" id="GO:0016987">
    <property type="term" value="F:sigma factor activity"/>
    <property type="evidence" value="ECO:0007669"/>
    <property type="project" value="UniProtKB-KW"/>
</dbReference>
<dbReference type="SUPFAM" id="SSF88946">
    <property type="entry name" value="Sigma2 domain of RNA polymerase sigma factors"/>
    <property type="match status" value="1"/>
</dbReference>
<dbReference type="InterPro" id="IPR007627">
    <property type="entry name" value="RNA_pol_sigma70_r2"/>
</dbReference>
<evidence type="ECO:0000259" key="6">
    <source>
        <dbReference type="Pfam" id="PF04542"/>
    </source>
</evidence>
<evidence type="ECO:0000313" key="8">
    <source>
        <dbReference type="EMBL" id="OGY65393.1"/>
    </source>
</evidence>
<dbReference type="STRING" id="1798407.A3A16_03025"/>
<evidence type="ECO:0000256" key="5">
    <source>
        <dbReference type="ARBA" id="ARBA00023163"/>
    </source>
</evidence>
<dbReference type="InterPro" id="IPR036388">
    <property type="entry name" value="WH-like_DNA-bd_sf"/>
</dbReference>